<proteinExistence type="predicted"/>
<keyword evidence="1" id="KW-0472">Membrane</keyword>
<protein>
    <submittedName>
        <fullName evidence="2">Putative secreted peptide</fullName>
    </submittedName>
</protein>
<keyword evidence="1" id="KW-1133">Transmembrane helix</keyword>
<dbReference type="AlphaFoldDB" id="A0A2M3ZSI3"/>
<accession>A0A2M3ZSI3</accession>
<keyword evidence="1" id="KW-0812">Transmembrane</keyword>
<evidence type="ECO:0000256" key="1">
    <source>
        <dbReference type="SAM" id="Phobius"/>
    </source>
</evidence>
<evidence type="ECO:0000313" key="2">
    <source>
        <dbReference type="EMBL" id="MBW31328.1"/>
    </source>
</evidence>
<sequence>MMMLVLLIRAVVVVAVRLLVLPLLLLLQLLLNPVPLLLLFAPELFEFFVAFVAEFNGITVPTFVEPIGPLTEVVIRDS</sequence>
<feature type="transmembrane region" description="Helical" evidence="1">
    <location>
        <begin position="6"/>
        <end position="27"/>
    </location>
</feature>
<organism evidence="2">
    <name type="scientific">Anopheles braziliensis</name>
    <dbReference type="NCBI Taxonomy" id="58242"/>
    <lineage>
        <taxon>Eukaryota</taxon>
        <taxon>Metazoa</taxon>
        <taxon>Ecdysozoa</taxon>
        <taxon>Arthropoda</taxon>
        <taxon>Hexapoda</taxon>
        <taxon>Insecta</taxon>
        <taxon>Pterygota</taxon>
        <taxon>Neoptera</taxon>
        <taxon>Endopterygota</taxon>
        <taxon>Diptera</taxon>
        <taxon>Nematocera</taxon>
        <taxon>Culicoidea</taxon>
        <taxon>Culicidae</taxon>
        <taxon>Anophelinae</taxon>
        <taxon>Anopheles</taxon>
    </lineage>
</organism>
<reference evidence="2" key="1">
    <citation type="submission" date="2018-01" db="EMBL/GenBank/DDBJ databases">
        <title>An insight into the sialome of Amazonian anophelines.</title>
        <authorList>
            <person name="Ribeiro J.M."/>
            <person name="Scarpassa V."/>
            <person name="Calvo E."/>
        </authorList>
    </citation>
    <scope>NUCLEOTIDE SEQUENCE</scope>
    <source>
        <tissue evidence="2">Salivary glands</tissue>
    </source>
</reference>
<dbReference type="EMBL" id="GGFM01010577">
    <property type="protein sequence ID" value="MBW31328.1"/>
    <property type="molecule type" value="Transcribed_RNA"/>
</dbReference>
<name>A0A2M3ZSI3_9DIPT</name>